<evidence type="ECO:0000256" key="5">
    <source>
        <dbReference type="ARBA" id="ARBA00022833"/>
    </source>
</evidence>
<evidence type="ECO:0000313" key="7">
    <source>
        <dbReference type="EMBL" id="GAA1299300.1"/>
    </source>
</evidence>
<evidence type="ECO:0000256" key="3">
    <source>
        <dbReference type="ARBA" id="ARBA00022723"/>
    </source>
</evidence>
<evidence type="ECO:0000256" key="4">
    <source>
        <dbReference type="ARBA" id="ARBA00022801"/>
    </source>
</evidence>
<dbReference type="Gene3D" id="3.60.15.10">
    <property type="entry name" value="Ribonuclease Z/Hydroxyacylglutathione hydrolase-like"/>
    <property type="match status" value="1"/>
</dbReference>
<dbReference type="Pfam" id="PF00753">
    <property type="entry name" value="Lactamase_B"/>
    <property type="match status" value="1"/>
</dbReference>
<comment type="cofactor">
    <cofactor evidence="1">
        <name>Zn(2+)</name>
        <dbReference type="ChEBI" id="CHEBI:29105"/>
    </cofactor>
</comment>
<evidence type="ECO:0000256" key="2">
    <source>
        <dbReference type="ARBA" id="ARBA00007749"/>
    </source>
</evidence>
<dbReference type="SUPFAM" id="SSF56281">
    <property type="entry name" value="Metallo-hydrolase/oxidoreductase"/>
    <property type="match status" value="1"/>
</dbReference>
<accession>A0ABN1XBV9</accession>
<dbReference type="EMBL" id="BAAAIH010000073">
    <property type="protein sequence ID" value="GAA1299300.1"/>
    <property type="molecule type" value="Genomic_DNA"/>
</dbReference>
<dbReference type="InterPro" id="IPR001279">
    <property type="entry name" value="Metallo-B-lactamas"/>
</dbReference>
<dbReference type="InterPro" id="IPR051013">
    <property type="entry name" value="MBL_superfamily_lactonases"/>
</dbReference>
<organism evidence="7 8">
    <name type="scientific">Streptomyces javensis</name>
    <dbReference type="NCBI Taxonomy" id="114698"/>
    <lineage>
        <taxon>Bacteria</taxon>
        <taxon>Bacillati</taxon>
        <taxon>Actinomycetota</taxon>
        <taxon>Actinomycetes</taxon>
        <taxon>Kitasatosporales</taxon>
        <taxon>Streptomycetaceae</taxon>
        <taxon>Streptomyces</taxon>
        <taxon>Streptomyces violaceusniger group</taxon>
    </lineage>
</organism>
<keyword evidence="5" id="KW-0862">Zinc</keyword>
<dbReference type="CDD" id="cd07729">
    <property type="entry name" value="AHL_lactonase_MBL-fold"/>
    <property type="match status" value="1"/>
</dbReference>
<dbReference type="Proteomes" id="UP001500282">
    <property type="component" value="Unassembled WGS sequence"/>
</dbReference>
<keyword evidence="8" id="KW-1185">Reference proteome</keyword>
<feature type="domain" description="Metallo-beta-lactamase" evidence="6">
    <location>
        <begin position="17"/>
        <end position="226"/>
    </location>
</feature>
<keyword evidence="4" id="KW-0378">Hydrolase</keyword>
<protein>
    <submittedName>
        <fullName evidence="7">N-acyl homoserine lactonase family protein</fullName>
    </submittedName>
</protein>
<reference evidence="7 8" key="1">
    <citation type="journal article" date="2019" name="Int. J. Syst. Evol. Microbiol.">
        <title>The Global Catalogue of Microorganisms (GCM) 10K type strain sequencing project: providing services to taxonomists for standard genome sequencing and annotation.</title>
        <authorList>
            <consortium name="The Broad Institute Genomics Platform"/>
            <consortium name="The Broad Institute Genome Sequencing Center for Infectious Disease"/>
            <person name="Wu L."/>
            <person name="Ma J."/>
        </authorList>
    </citation>
    <scope>NUCLEOTIDE SEQUENCE [LARGE SCALE GENOMIC DNA]</scope>
    <source>
        <strain evidence="7 8">JCM 11448</strain>
    </source>
</reference>
<proteinExistence type="inferred from homology"/>
<sequence>MARGDLMAGGAGVVKIPVPVFLIEHDEGLVLVDTGLNPAAAEDAEAVYGDLMSFLLIDYRPEHTVERQLAAIGYRCSDITHVVVSHGHFDHTGGMKLFSGAHFYLGAGELDHVHADTGDQLRACRGEDFTSLDRHAWTEFEHDVDLFGDGAIEVLLVPGHTPGNAAVLVRLPTRRVLLTADTVHLRHAWEHELPMPIDHDHARARESIRRLKRIAADTRAEVWIPHDPDDWHAFGAPGVYQ</sequence>
<dbReference type="PANTHER" id="PTHR42978:SF2">
    <property type="entry name" value="102 KBASES UNSTABLE REGION: FROM 1 TO 119443"/>
    <property type="match status" value="1"/>
</dbReference>
<comment type="caution">
    <text evidence="7">The sequence shown here is derived from an EMBL/GenBank/DDBJ whole genome shotgun (WGS) entry which is preliminary data.</text>
</comment>
<dbReference type="PANTHER" id="PTHR42978">
    <property type="entry name" value="QUORUM-QUENCHING LACTONASE YTNP-RELATED-RELATED"/>
    <property type="match status" value="1"/>
</dbReference>
<dbReference type="InterPro" id="IPR036866">
    <property type="entry name" value="RibonucZ/Hydroxyglut_hydro"/>
</dbReference>
<comment type="similarity">
    <text evidence="2">Belongs to the metallo-beta-lactamase superfamily.</text>
</comment>
<dbReference type="SMART" id="SM00849">
    <property type="entry name" value="Lactamase_B"/>
    <property type="match status" value="1"/>
</dbReference>
<gene>
    <name evidence="7" type="ORF">GCM10009579_79320</name>
</gene>
<name>A0ABN1XBV9_9ACTN</name>
<evidence type="ECO:0000313" key="8">
    <source>
        <dbReference type="Proteomes" id="UP001500282"/>
    </source>
</evidence>
<evidence type="ECO:0000256" key="1">
    <source>
        <dbReference type="ARBA" id="ARBA00001947"/>
    </source>
</evidence>
<evidence type="ECO:0000259" key="6">
    <source>
        <dbReference type="SMART" id="SM00849"/>
    </source>
</evidence>
<keyword evidence="3" id="KW-0479">Metal-binding</keyword>